<evidence type="ECO:0000313" key="3">
    <source>
        <dbReference type="EMBL" id="CAK9100640.1"/>
    </source>
</evidence>
<sequence>MALSVPSVPRSLPPPTSDRQEVKAVLAAQDVESNALKAQLADAQRESRRLKHKLWDLEGELKVANEATSSAEERLSAHAERQELLLSAGVERTGVERVKLEEELQRMERLLWERDQDIRTLRHRAQELESSQLHLDLEMRGLHAAKETSTSQAHELSGSISELLHKKLHKAEVQKHGSVDFGFDFGAAASQRVLECPLAFGTCEAKRLQETTKLLETKRQEHATLQHRAEQAAAEARRLEAEEASLHHRVQLFEKELREKQGQMEQHDKQAVHEGALLRGHLDELRQAVAKEQKGFMTADHLAVLKPHVSEETRAAKEEVQSILAMIPELDAALRVRKQHVYSAEVHSDSIDVALHAVLRSGTAAPGLVCRLGHADYMIGPHRVHLLAGPGGTLLYSKDGEQAQQITNLLHEQAQQHASAAHPHQDF</sequence>
<feature type="coiled-coil region" evidence="1">
    <location>
        <begin position="208"/>
        <end position="270"/>
    </location>
</feature>
<dbReference type="EMBL" id="CAXAMN010026106">
    <property type="protein sequence ID" value="CAK9100640.1"/>
    <property type="molecule type" value="Genomic_DNA"/>
</dbReference>
<gene>
    <name evidence="3" type="ORF">CCMP2556_LOCUS47524</name>
</gene>
<keyword evidence="4" id="KW-1185">Reference proteome</keyword>
<evidence type="ECO:0000256" key="1">
    <source>
        <dbReference type="SAM" id="Coils"/>
    </source>
</evidence>
<feature type="region of interest" description="Disordered" evidence="2">
    <location>
        <begin position="1"/>
        <end position="21"/>
    </location>
</feature>
<keyword evidence="1" id="KW-0175">Coiled coil</keyword>
<reference evidence="3 4" key="1">
    <citation type="submission" date="2024-02" db="EMBL/GenBank/DDBJ databases">
        <authorList>
            <person name="Chen Y."/>
            <person name="Shah S."/>
            <person name="Dougan E. K."/>
            <person name="Thang M."/>
            <person name="Chan C."/>
        </authorList>
    </citation>
    <scope>NUCLEOTIDE SEQUENCE [LARGE SCALE GENOMIC DNA]</scope>
</reference>
<evidence type="ECO:0000256" key="2">
    <source>
        <dbReference type="SAM" id="MobiDB-lite"/>
    </source>
</evidence>
<name>A0ABP0RKJ1_9DINO</name>
<comment type="caution">
    <text evidence="3">The sequence shown here is derived from an EMBL/GenBank/DDBJ whole genome shotgun (WGS) entry which is preliminary data.</text>
</comment>
<proteinExistence type="predicted"/>
<feature type="compositionally biased region" description="Low complexity" evidence="2">
    <location>
        <begin position="1"/>
        <end position="10"/>
    </location>
</feature>
<organism evidence="3 4">
    <name type="scientific">Durusdinium trenchii</name>
    <dbReference type="NCBI Taxonomy" id="1381693"/>
    <lineage>
        <taxon>Eukaryota</taxon>
        <taxon>Sar</taxon>
        <taxon>Alveolata</taxon>
        <taxon>Dinophyceae</taxon>
        <taxon>Suessiales</taxon>
        <taxon>Symbiodiniaceae</taxon>
        <taxon>Durusdinium</taxon>
    </lineage>
</organism>
<accession>A0ABP0RKJ1</accession>
<dbReference type="Proteomes" id="UP001642484">
    <property type="component" value="Unassembled WGS sequence"/>
</dbReference>
<evidence type="ECO:0000313" key="4">
    <source>
        <dbReference type="Proteomes" id="UP001642484"/>
    </source>
</evidence>
<protein>
    <submittedName>
        <fullName evidence="3">Uncharacterized protein</fullName>
    </submittedName>
</protein>
<feature type="coiled-coil region" evidence="1">
    <location>
        <begin position="26"/>
        <end position="60"/>
    </location>
</feature>